<comment type="cofactor">
    <cofactor evidence="1">
        <name>[4Fe-4S] cluster</name>
        <dbReference type="ChEBI" id="CHEBI:49883"/>
    </cofactor>
</comment>
<evidence type="ECO:0000256" key="2">
    <source>
        <dbReference type="ARBA" id="ARBA00004496"/>
    </source>
</evidence>
<sequence>MNAFMQFMIVKLEARGKPTKIALVEGLEAEEKVQKLGLTMEQLSNPQSACSSCGLGDAFRCSACPYNGLPPFKLGEKISLSRNFLATDIIGAKKLKLDVIMVFALFDT</sequence>
<evidence type="ECO:0000256" key="1">
    <source>
        <dbReference type="ARBA" id="ARBA00001966"/>
    </source>
</evidence>
<dbReference type="Proteomes" id="UP000325577">
    <property type="component" value="Linkage Group LG0"/>
</dbReference>
<dbReference type="PANTHER" id="PTHR13273:SF14">
    <property type="entry name" value="ANAMORSIN"/>
    <property type="match status" value="1"/>
</dbReference>
<dbReference type="EMBL" id="CM018031">
    <property type="protein sequence ID" value="KAA8550104.1"/>
    <property type="molecule type" value="Genomic_DNA"/>
</dbReference>
<dbReference type="GO" id="GO:0005737">
    <property type="term" value="C:cytoplasm"/>
    <property type="evidence" value="ECO:0007669"/>
    <property type="project" value="UniProtKB-SubCell"/>
</dbReference>
<keyword evidence="7" id="KW-0408">Iron</keyword>
<keyword evidence="8" id="KW-0411">Iron-sulfur</keyword>
<keyword evidence="4" id="KW-0004">4Fe-4S</keyword>
<dbReference type="PANTHER" id="PTHR13273">
    <property type="entry name" value="ANAMORSIN"/>
    <property type="match status" value="1"/>
</dbReference>
<keyword evidence="12" id="KW-1185">Reference proteome</keyword>
<evidence type="ECO:0000256" key="5">
    <source>
        <dbReference type="ARBA" id="ARBA00022490"/>
    </source>
</evidence>
<evidence type="ECO:0000256" key="4">
    <source>
        <dbReference type="ARBA" id="ARBA00022485"/>
    </source>
</evidence>
<feature type="domain" description="Anamorsin C-terminal" evidence="10">
    <location>
        <begin position="30"/>
        <end position="80"/>
    </location>
</feature>
<dbReference type="OrthoDB" id="1741716at2759"/>
<evidence type="ECO:0000256" key="9">
    <source>
        <dbReference type="ARBA" id="ARBA00023128"/>
    </source>
</evidence>
<keyword evidence="6" id="KW-0479">Metal-binding</keyword>
<proteinExistence type="inferred from homology"/>
<evidence type="ECO:0000256" key="6">
    <source>
        <dbReference type="ARBA" id="ARBA00022723"/>
    </source>
</evidence>
<gene>
    <name evidence="11" type="ORF">F0562_001788</name>
</gene>
<dbReference type="AlphaFoldDB" id="A0A5J5C5H0"/>
<evidence type="ECO:0000256" key="7">
    <source>
        <dbReference type="ARBA" id="ARBA00023004"/>
    </source>
</evidence>
<evidence type="ECO:0000313" key="11">
    <source>
        <dbReference type="EMBL" id="KAA8550104.1"/>
    </source>
</evidence>
<dbReference type="Pfam" id="PF05093">
    <property type="entry name" value="CIAPIN1"/>
    <property type="match status" value="1"/>
</dbReference>
<dbReference type="InterPro" id="IPR007785">
    <property type="entry name" value="Anamorsin"/>
</dbReference>
<organism evidence="11 12">
    <name type="scientific">Nyssa sinensis</name>
    <dbReference type="NCBI Taxonomy" id="561372"/>
    <lineage>
        <taxon>Eukaryota</taxon>
        <taxon>Viridiplantae</taxon>
        <taxon>Streptophyta</taxon>
        <taxon>Embryophyta</taxon>
        <taxon>Tracheophyta</taxon>
        <taxon>Spermatophyta</taxon>
        <taxon>Magnoliopsida</taxon>
        <taxon>eudicotyledons</taxon>
        <taxon>Gunneridae</taxon>
        <taxon>Pentapetalae</taxon>
        <taxon>asterids</taxon>
        <taxon>Cornales</taxon>
        <taxon>Nyssaceae</taxon>
        <taxon>Nyssa</taxon>
    </lineage>
</organism>
<dbReference type="GO" id="GO:0051539">
    <property type="term" value="F:4 iron, 4 sulfur cluster binding"/>
    <property type="evidence" value="ECO:0007669"/>
    <property type="project" value="UniProtKB-KW"/>
</dbReference>
<dbReference type="GO" id="GO:0046872">
    <property type="term" value="F:metal ion binding"/>
    <property type="evidence" value="ECO:0007669"/>
    <property type="project" value="UniProtKB-KW"/>
</dbReference>
<comment type="similarity">
    <text evidence="3">Belongs to the anamorsin family.</text>
</comment>
<keyword evidence="5" id="KW-0963">Cytoplasm</keyword>
<dbReference type="GO" id="GO:0016226">
    <property type="term" value="P:iron-sulfur cluster assembly"/>
    <property type="evidence" value="ECO:0007669"/>
    <property type="project" value="InterPro"/>
</dbReference>
<evidence type="ECO:0000259" key="10">
    <source>
        <dbReference type="Pfam" id="PF05093"/>
    </source>
</evidence>
<dbReference type="InterPro" id="IPR046408">
    <property type="entry name" value="CIAPIN1"/>
</dbReference>
<protein>
    <recommendedName>
        <fullName evidence="10">Anamorsin C-terminal domain-containing protein</fullName>
    </recommendedName>
</protein>
<reference evidence="11 12" key="1">
    <citation type="submission" date="2019-09" db="EMBL/GenBank/DDBJ databases">
        <title>A chromosome-level genome assembly of the Chinese tupelo Nyssa sinensis.</title>
        <authorList>
            <person name="Yang X."/>
            <person name="Kang M."/>
            <person name="Yang Y."/>
            <person name="Xiong H."/>
            <person name="Wang M."/>
            <person name="Zhang Z."/>
            <person name="Wang Z."/>
            <person name="Wu H."/>
            <person name="Ma T."/>
            <person name="Liu J."/>
            <person name="Xi Z."/>
        </authorList>
    </citation>
    <scope>NUCLEOTIDE SEQUENCE [LARGE SCALE GENOMIC DNA]</scope>
    <source>
        <strain evidence="11">J267</strain>
        <tissue evidence="11">Leaf</tissue>
    </source>
</reference>
<keyword evidence="9" id="KW-0496">Mitochondrion</keyword>
<name>A0A5J5C5H0_9ASTE</name>
<evidence type="ECO:0000256" key="3">
    <source>
        <dbReference type="ARBA" id="ARBA00008169"/>
    </source>
</evidence>
<evidence type="ECO:0000313" key="12">
    <source>
        <dbReference type="Proteomes" id="UP000325577"/>
    </source>
</evidence>
<evidence type="ECO:0000256" key="8">
    <source>
        <dbReference type="ARBA" id="ARBA00023014"/>
    </source>
</evidence>
<comment type="subcellular location">
    <subcellularLocation>
        <location evidence="2">Cytoplasm</location>
    </subcellularLocation>
</comment>
<accession>A0A5J5C5H0</accession>